<accession>A0AAU8H419</accession>
<dbReference type="AlphaFoldDB" id="A0AAU8H419"/>
<protein>
    <submittedName>
        <fullName evidence="1">Uncharacterized protein</fullName>
    </submittedName>
</protein>
<dbReference type="EMBL" id="CP144374">
    <property type="protein sequence ID" value="XCH48413.1"/>
    <property type="molecule type" value="Genomic_DNA"/>
</dbReference>
<dbReference type="RefSeq" id="WP_353686058.1">
    <property type="nucleotide sequence ID" value="NZ_CP144374.1"/>
</dbReference>
<gene>
    <name evidence="1" type="ORF">V4D31_08720</name>
</gene>
<name>A0AAU8H419_9BACT</name>
<organism evidence="1">
    <name type="scientific">Thermodesulfovibrio obliviosus</name>
    <dbReference type="NCBI Taxonomy" id="3118332"/>
    <lineage>
        <taxon>Bacteria</taxon>
        <taxon>Pseudomonadati</taxon>
        <taxon>Nitrospirota</taxon>
        <taxon>Thermodesulfovibrionia</taxon>
        <taxon>Thermodesulfovibrionales</taxon>
        <taxon>Thermodesulfovibrionaceae</taxon>
        <taxon>Thermodesulfovibrio</taxon>
    </lineage>
</organism>
<evidence type="ECO:0000313" key="1">
    <source>
        <dbReference type="EMBL" id="XCH48413.1"/>
    </source>
</evidence>
<sequence length="117" mass="13678">MDPNLEDWYDLSVQESYEIEKLVEAHAKGKKVKKVMTDKFTDKEKEGLWLCTLDNRTYLDLNIGKDEEGKLCIKRKESLYLVHQNISLYGNFNVCIVPHTIGKADLNRSLYILNKLR</sequence>
<dbReference type="KEGG" id="tob:V4D31_08720"/>
<proteinExistence type="predicted"/>
<reference evidence="1" key="1">
    <citation type="submission" date="2024-01" db="EMBL/GenBank/DDBJ databases">
        <title>The first autotrophic representatives of the genus Thermodesulfovibrio.</title>
        <authorList>
            <person name="Maltseva A.I."/>
            <person name="Elcheninov A.G."/>
            <person name="Kublanov I.V."/>
            <person name="Lebedinsky A.V."/>
            <person name="Frolov E.N."/>
        </authorList>
    </citation>
    <scope>NUCLEOTIDE SEQUENCE</scope>
    <source>
        <strain evidence="1">3462-1</strain>
    </source>
</reference>